<dbReference type="EMBL" id="HACA01030519">
    <property type="protein sequence ID" value="CDW47880.1"/>
    <property type="molecule type" value="Transcribed_RNA"/>
</dbReference>
<protein>
    <recommendedName>
        <fullName evidence="2">Reverse transcriptase domain-containing protein</fullName>
    </recommendedName>
</protein>
<sequence>MKMKKMEISNWSRNIQAAMESVSNRKKYGSINRVDFSRAFDSINHCHVFKAIKRLLSKKLFTPVR</sequence>
<dbReference type="AlphaFoldDB" id="A0A0K2VC69"/>
<accession>A0A0K2VC69</accession>
<proteinExistence type="predicted"/>
<evidence type="ECO:0008006" key="2">
    <source>
        <dbReference type="Google" id="ProtNLM"/>
    </source>
</evidence>
<organism evidence="1">
    <name type="scientific">Lepeophtheirus salmonis</name>
    <name type="common">Salmon louse</name>
    <name type="synonym">Caligus salmonis</name>
    <dbReference type="NCBI Taxonomy" id="72036"/>
    <lineage>
        <taxon>Eukaryota</taxon>
        <taxon>Metazoa</taxon>
        <taxon>Ecdysozoa</taxon>
        <taxon>Arthropoda</taxon>
        <taxon>Crustacea</taxon>
        <taxon>Multicrustacea</taxon>
        <taxon>Hexanauplia</taxon>
        <taxon>Copepoda</taxon>
        <taxon>Siphonostomatoida</taxon>
        <taxon>Caligidae</taxon>
        <taxon>Lepeophtheirus</taxon>
    </lineage>
</organism>
<reference evidence="1" key="1">
    <citation type="submission" date="2014-05" db="EMBL/GenBank/DDBJ databases">
        <authorList>
            <person name="Chronopoulou M."/>
        </authorList>
    </citation>
    <scope>NUCLEOTIDE SEQUENCE</scope>
    <source>
        <tissue evidence="1">Whole organism</tissue>
    </source>
</reference>
<evidence type="ECO:0000313" key="1">
    <source>
        <dbReference type="EMBL" id="CDW47880.1"/>
    </source>
</evidence>
<name>A0A0K2VC69_LEPSM</name>